<reference evidence="1 2" key="1">
    <citation type="journal article" date="2015" name="Genome Announc.">
        <title>Draft Genome Sequence of Cyanobacterium Hassallia byssoidea Strain VB512170, Isolated from Monuments in India.</title>
        <authorList>
            <person name="Singh D."/>
            <person name="Chandrababunaidu M.M."/>
            <person name="Panda A."/>
            <person name="Sen D."/>
            <person name="Bhattacharyya S."/>
            <person name="Adhikary S.P."/>
            <person name="Tripathy S."/>
        </authorList>
    </citation>
    <scope>NUCLEOTIDE SEQUENCE [LARGE SCALE GENOMIC DNA]</scope>
    <source>
        <strain evidence="1 2">VB512170</strain>
    </source>
</reference>
<comment type="caution">
    <text evidence="1">The sequence shown here is derived from an EMBL/GenBank/DDBJ whole genome shotgun (WGS) entry which is preliminary data.</text>
</comment>
<gene>
    <name evidence="1" type="ORF">PI95_002540</name>
</gene>
<dbReference type="AlphaFoldDB" id="A0A846H2F8"/>
<protein>
    <submittedName>
        <fullName evidence="1">Uncharacterized protein</fullName>
    </submittedName>
</protein>
<proteinExistence type="predicted"/>
<keyword evidence="2" id="KW-1185">Reference proteome</keyword>
<dbReference type="Proteomes" id="UP000031549">
    <property type="component" value="Unassembled WGS sequence"/>
</dbReference>
<evidence type="ECO:0000313" key="1">
    <source>
        <dbReference type="EMBL" id="NEU71485.1"/>
    </source>
</evidence>
<evidence type="ECO:0000313" key="2">
    <source>
        <dbReference type="Proteomes" id="UP000031549"/>
    </source>
</evidence>
<dbReference type="EMBL" id="JTCM02000003">
    <property type="protein sequence ID" value="NEU71485.1"/>
    <property type="molecule type" value="Genomic_DNA"/>
</dbReference>
<accession>A0A846H2F8</accession>
<dbReference type="RefSeq" id="WP_236116900.1">
    <property type="nucleotide sequence ID" value="NZ_JTCM02000003.1"/>
</dbReference>
<name>A0A846H2F8_9CYAN</name>
<sequence length="109" mass="12144">MSINALEISTLDFERALASCRKDCEAAATAAGFPLKAGYDILIGCIANHFDGWSPDDFNLWVQRVIENYGEISAKGVKVLELYELVSFLTSEPRHRPKQRLLRALTKSA</sequence>
<organism evidence="1 2">
    <name type="scientific">Hassallia byssoidea VB512170</name>
    <dbReference type="NCBI Taxonomy" id="1304833"/>
    <lineage>
        <taxon>Bacteria</taxon>
        <taxon>Bacillati</taxon>
        <taxon>Cyanobacteriota</taxon>
        <taxon>Cyanophyceae</taxon>
        <taxon>Nostocales</taxon>
        <taxon>Tolypothrichaceae</taxon>
        <taxon>Hassallia</taxon>
    </lineage>
</organism>